<feature type="transmembrane region" description="Helical" evidence="2">
    <location>
        <begin position="98"/>
        <end position="119"/>
    </location>
</feature>
<dbReference type="EMBL" id="CP099489">
    <property type="protein sequence ID" value="USQ80968.1"/>
    <property type="molecule type" value="Genomic_DNA"/>
</dbReference>
<feature type="transmembrane region" description="Helical" evidence="2">
    <location>
        <begin position="65"/>
        <end position="83"/>
    </location>
</feature>
<dbReference type="RefSeq" id="WP_252594352.1">
    <property type="nucleotide sequence ID" value="NZ_CP099489.1"/>
</dbReference>
<feature type="transmembrane region" description="Helical" evidence="2">
    <location>
        <begin position="12"/>
        <end position="31"/>
    </location>
</feature>
<feature type="transmembrane region" description="Helical" evidence="2">
    <location>
        <begin position="222"/>
        <end position="243"/>
    </location>
</feature>
<sequence length="418" mass="43151">MDDFWSDYDWGGMVQKIVIALIILLATWILARVVKWAIGKLVSKIGALQRQGSDGQSVGESIGQIASLLVWLFGLVAVLQVFALREVLTPIQGMLDSILSYLPNIIGAGFVFFIGFVIAKIVRQLVVTALNAVDIDSLVSRVSPSKAADSITGTGRPATTTASAEGTPTGATAVQESTGAKVTSIVGNLVFAVILIVVSIAALQILGISAISDPAVSMLDQILAAIPMIIAAAIILAIGYVIAKFIGDLLESTLQGMGTDRAIASMGIVPEGKSASSIITTIVRIGIMLFFGIMAARALNFPEITNILNEVLELGGRVLFGGAIIAAGFLVAKLVSNAIGDGTASTVIRYAILVLFAAMGLQYMGIADSIIQLAFGAVVVGGALAAALAYGLGGRDAAARSLDKMQAKAESSSDTPTV</sequence>
<evidence type="ECO:0000313" key="3">
    <source>
        <dbReference type="EMBL" id="USQ80968.1"/>
    </source>
</evidence>
<dbReference type="PANTHER" id="PTHR30221">
    <property type="entry name" value="SMALL-CONDUCTANCE MECHANOSENSITIVE CHANNEL"/>
    <property type="match status" value="1"/>
</dbReference>
<feature type="transmembrane region" description="Helical" evidence="2">
    <location>
        <begin position="316"/>
        <end position="335"/>
    </location>
</feature>
<keyword evidence="2" id="KW-1133">Transmembrane helix</keyword>
<feature type="transmembrane region" description="Helical" evidence="2">
    <location>
        <begin position="275"/>
        <end position="296"/>
    </location>
</feature>
<evidence type="ECO:0000313" key="4">
    <source>
        <dbReference type="Proteomes" id="UP001056455"/>
    </source>
</evidence>
<feature type="transmembrane region" description="Helical" evidence="2">
    <location>
        <begin position="370"/>
        <end position="392"/>
    </location>
</feature>
<organism evidence="3 4">
    <name type="scientific">Ornithinimicrobium faecis</name>
    <dbReference type="NCBI Taxonomy" id="2934158"/>
    <lineage>
        <taxon>Bacteria</taxon>
        <taxon>Bacillati</taxon>
        <taxon>Actinomycetota</taxon>
        <taxon>Actinomycetes</taxon>
        <taxon>Micrococcales</taxon>
        <taxon>Ornithinimicrobiaceae</taxon>
        <taxon>Ornithinimicrobium</taxon>
    </lineage>
</organism>
<dbReference type="NCBIfam" id="NF033912">
    <property type="entry name" value="msc"/>
    <property type="match status" value="1"/>
</dbReference>
<keyword evidence="4" id="KW-1185">Reference proteome</keyword>
<protein>
    <submittedName>
        <fullName evidence="3">Mechanosensitive ion channel</fullName>
    </submittedName>
</protein>
<feature type="compositionally biased region" description="Polar residues" evidence="1">
    <location>
        <begin position="151"/>
        <end position="171"/>
    </location>
</feature>
<dbReference type="PANTHER" id="PTHR30221:SF1">
    <property type="entry name" value="SMALL-CONDUCTANCE MECHANOSENSITIVE CHANNEL"/>
    <property type="match status" value="1"/>
</dbReference>
<feature type="transmembrane region" description="Helical" evidence="2">
    <location>
        <begin position="347"/>
        <end position="364"/>
    </location>
</feature>
<dbReference type="InterPro" id="IPR008910">
    <property type="entry name" value="MSC_TM_helix"/>
</dbReference>
<dbReference type="Pfam" id="PF05552">
    <property type="entry name" value="MS_channel_1st_1"/>
    <property type="match status" value="2"/>
</dbReference>
<reference evidence="3" key="1">
    <citation type="submission" date="2022-06" db="EMBL/GenBank/DDBJ databases">
        <title>Ornithinimicrobium HY1793.</title>
        <authorList>
            <person name="Huang Y."/>
        </authorList>
    </citation>
    <scope>NUCLEOTIDE SEQUENCE</scope>
    <source>
        <strain evidence="3">HY1793</strain>
    </source>
</reference>
<gene>
    <name evidence="3" type="ORF">NF556_04780</name>
</gene>
<evidence type="ECO:0000256" key="2">
    <source>
        <dbReference type="SAM" id="Phobius"/>
    </source>
</evidence>
<dbReference type="Gene3D" id="1.10.287.1260">
    <property type="match status" value="1"/>
</dbReference>
<feature type="region of interest" description="Disordered" evidence="1">
    <location>
        <begin position="147"/>
        <end position="171"/>
    </location>
</feature>
<name>A0ABY4YW23_9MICO</name>
<evidence type="ECO:0000256" key="1">
    <source>
        <dbReference type="SAM" id="MobiDB-lite"/>
    </source>
</evidence>
<accession>A0ABY4YW23</accession>
<feature type="transmembrane region" description="Helical" evidence="2">
    <location>
        <begin position="189"/>
        <end position="210"/>
    </location>
</feature>
<keyword evidence="2" id="KW-0812">Transmembrane</keyword>
<dbReference type="InterPro" id="IPR045275">
    <property type="entry name" value="MscS_archaea/bacteria_type"/>
</dbReference>
<proteinExistence type="predicted"/>
<dbReference type="Proteomes" id="UP001056455">
    <property type="component" value="Chromosome"/>
</dbReference>
<keyword evidence="2" id="KW-0472">Membrane</keyword>